<dbReference type="OrthoDB" id="9765957at2"/>
<evidence type="ECO:0008006" key="4">
    <source>
        <dbReference type="Google" id="ProtNLM"/>
    </source>
</evidence>
<dbReference type="EMBL" id="PYAS01000001">
    <property type="protein sequence ID" value="PSL34070.1"/>
    <property type="molecule type" value="Genomic_DNA"/>
</dbReference>
<name>A0A2P8GJF3_9BACT</name>
<organism evidence="2 3">
    <name type="scientific">Dyadobacter jiangsuensis</name>
    <dbReference type="NCBI Taxonomy" id="1591085"/>
    <lineage>
        <taxon>Bacteria</taxon>
        <taxon>Pseudomonadati</taxon>
        <taxon>Bacteroidota</taxon>
        <taxon>Cytophagia</taxon>
        <taxon>Cytophagales</taxon>
        <taxon>Spirosomataceae</taxon>
        <taxon>Dyadobacter</taxon>
    </lineage>
</organism>
<reference evidence="2 3" key="1">
    <citation type="submission" date="2018-03" db="EMBL/GenBank/DDBJ databases">
        <title>Genomic Encyclopedia of Archaeal and Bacterial Type Strains, Phase II (KMG-II): from individual species to whole genera.</title>
        <authorList>
            <person name="Goeker M."/>
        </authorList>
    </citation>
    <scope>NUCLEOTIDE SEQUENCE [LARGE SCALE GENOMIC DNA]</scope>
    <source>
        <strain evidence="2 3">DSM 29057</strain>
    </source>
</reference>
<feature type="chain" id="PRO_5015170865" description="FG-GAP repeat protein" evidence="1">
    <location>
        <begin position="25"/>
        <end position="426"/>
    </location>
</feature>
<accession>A0A2P8GJF3</accession>
<keyword evidence="3" id="KW-1185">Reference proteome</keyword>
<evidence type="ECO:0000313" key="2">
    <source>
        <dbReference type="EMBL" id="PSL34070.1"/>
    </source>
</evidence>
<protein>
    <recommendedName>
        <fullName evidence="4">FG-GAP repeat protein</fullName>
    </recommendedName>
</protein>
<evidence type="ECO:0000256" key="1">
    <source>
        <dbReference type="SAM" id="SignalP"/>
    </source>
</evidence>
<proteinExistence type="predicted"/>
<dbReference type="Proteomes" id="UP000241964">
    <property type="component" value="Unassembled WGS sequence"/>
</dbReference>
<keyword evidence="1" id="KW-0732">Signal</keyword>
<gene>
    <name evidence="2" type="ORF">CLV60_101439</name>
</gene>
<dbReference type="RefSeq" id="WP_106593941.1">
    <property type="nucleotide sequence ID" value="NZ_PYAS01000001.1"/>
</dbReference>
<dbReference type="AlphaFoldDB" id="A0A2P8GJF3"/>
<feature type="signal peptide" evidence="1">
    <location>
        <begin position="1"/>
        <end position="24"/>
    </location>
</feature>
<comment type="caution">
    <text evidence="2">The sequence shown here is derived from an EMBL/GenBank/DDBJ whole genome shotgun (WGS) entry which is preliminary data.</text>
</comment>
<sequence length="426" mass="43500">MKKIFLQTTLAIALVSGILNTSYAQVGIGTQTPDASAQLDIVSTAKGMLVPRMTTAQRTAVANPADGLLVYDTDSKHFWFYAGGSGWGKLDNEPFTLPYSATQSSTPGLMTITNQANGYAASFKVDQAVSTSAAVRGEVNSQFANFGAAGIFGIASGSVGQAGAFHASNPAGDGNGIVSIVEGTGDAVIAQAKQTGHAIYAAHSNAGNAINATISGAASGKVAFFGNTAANNTNNIVEINTQGKGNAFLANHRGTAGNIAVFQAAGANVARIDRAGKGYFNDGTQNSGADLAEAFEVTEHIAAYEPGDVLAIATEKDRTVEKSTGAYSTLVLGVYATKPGVLLTDQPVDVEMIDRVPMGVVGVIPTKVCADGGAIHRGDLLVTSSRPGVAMKADPGQIKPGQVIGKALQNYAGDGVGKINVFVNVK</sequence>
<evidence type="ECO:0000313" key="3">
    <source>
        <dbReference type="Proteomes" id="UP000241964"/>
    </source>
</evidence>